<protein>
    <recommendedName>
        <fullName evidence="2">SWIM-type domain-containing protein</fullName>
    </recommendedName>
</protein>
<dbReference type="GO" id="GO:0008270">
    <property type="term" value="F:zinc ion binding"/>
    <property type="evidence" value="ECO:0007669"/>
    <property type="project" value="UniProtKB-KW"/>
</dbReference>
<dbReference type="InterPro" id="IPR007527">
    <property type="entry name" value="Znf_SWIM"/>
</dbReference>
<keyword evidence="1" id="KW-0862">Zinc</keyword>
<evidence type="ECO:0000259" key="2">
    <source>
        <dbReference type="PROSITE" id="PS50966"/>
    </source>
</evidence>
<dbReference type="EMBL" id="PSZD01000016">
    <property type="protein sequence ID" value="PPJ25317.1"/>
    <property type="molecule type" value="Genomic_DNA"/>
</dbReference>
<gene>
    <name evidence="3" type="ORF">C5F51_23195</name>
</gene>
<keyword evidence="4" id="KW-1185">Reference proteome</keyword>
<evidence type="ECO:0000313" key="3">
    <source>
        <dbReference type="EMBL" id="PPJ25317.1"/>
    </source>
</evidence>
<organism evidence="3 4">
    <name type="scientific">Nocardia nova</name>
    <dbReference type="NCBI Taxonomy" id="37330"/>
    <lineage>
        <taxon>Bacteria</taxon>
        <taxon>Bacillati</taxon>
        <taxon>Actinomycetota</taxon>
        <taxon>Actinomycetes</taxon>
        <taxon>Mycobacteriales</taxon>
        <taxon>Nocardiaceae</taxon>
        <taxon>Nocardia</taxon>
    </lineage>
</organism>
<dbReference type="AlphaFoldDB" id="A0A2S6A1J7"/>
<reference evidence="3 4" key="1">
    <citation type="submission" date="2018-02" db="EMBL/GenBank/DDBJ databases">
        <title>8 Nocardia nova and 1 Nocardia cyriacigeorgica strain used for evolution to TMP-SMX.</title>
        <authorList>
            <person name="Mehta H."/>
            <person name="Weng J."/>
            <person name="Shamoo Y."/>
        </authorList>
    </citation>
    <scope>NUCLEOTIDE SEQUENCE [LARGE SCALE GENOMIC DNA]</scope>
    <source>
        <strain evidence="3 4">BAA2227</strain>
    </source>
</reference>
<dbReference type="InterPro" id="IPR043746">
    <property type="entry name" value="DUF5691"/>
</dbReference>
<evidence type="ECO:0000256" key="1">
    <source>
        <dbReference type="PROSITE-ProRule" id="PRU00325"/>
    </source>
</evidence>
<dbReference type="Pfam" id="PF18944">
    <property type="entry name" value="DUF5691"/>
    <property type="match status" value="1"/>
</dbReference>
<name>A0A2S6A1J7_9NOCA</name>
<evidence type="ECO:0000313" key="4">
    <source>
        <dbReference type="Proteomes" id="UP000238356"/>
    </source>
</evidence>
<comment type="caution">
    <text evidence="3">The sequence shown here is derived from an EMBL/GenBank/DDBJ whole genome shotgun (WGS) entry which is preliminary data.</text>
</comment>
<dbReference type="Pfam" id="PF04434">
    <property type="entry name" value="SWIM"/>
    <property type="match status" value="1"/>
</dbReference>
<sequence>MSEPGDGRPHGGVDGWARDVVGGLGYKSVGTERTGEHVTTSPAATYAVTADNVLALAPDAASVSAARKLTAAWLGTGVHGSSLWGQCKGSGATPYQTIVDLSGPAYRCSCPSRKFPCKHALSLLLLWSQGTVAASDAPADFAAEWLAGRAARAAKPAEPATRGTKQSTLDQRRARVTTGLDDLDVWLGDQIRTGLAQADHSAAALEAVAARMVDSQAPGVAAALRQLPRRTLGVEQWPAILLSEYARLHLLIGAHRRLDDLPPALAAGVRAHIGYPAKAEEVRGGEPAIRDRWMVLGVRITEEERVFTRRTLLLGRDTQRWAHILDHSFGSASFAGELPIPGTMVEADLHYYSGAMPLRAVWGVRHGEPEPFTTIVSESASIAGQLDAHARALGADPWLRGWPMLLADVVPSPGTAGWYLAEPDGTAVPIAATAEVPWQLIGLSGGHPLTVIGEWTAAGLVPVSALVAGELVGVETESLLGVPTPGTAVPASSEPIVPVALLGTARRTLDPGGLAEAVTSAARADTPEHAVLGAVALQELYHRGGVPPARAELPVPAADDDRAPLPRAAAQRLHHLLADGSPMLAEWFEAALPGDRRAPDALCATLLEAARSQAALRVPLMRLAGARGRWLAALHPRWRPLLRTGDDDPQVWTHGRPAERRSWLEALRARDAAAARQALAETWSREPARGRAELLAVLAAGVGPEDEPLLESALDDARPDVRRTAADLLAHLPDSAFAERMRERAGRWLTVRSGRLEAHLPHDLDDAARRDGLADRLDPVAYRRDGGADVDAERLRRLIAATPLRHWEQLCGSAEAATALGLPDDILGPVAAGWAEAALAQGDSRWAIPLFEVLTTTPTLGADPRLRQRLFALLPIERRVRYLCGLDSSWLAELELLVSALPRPWPQPLAEHLVRLLLDRAHLAAARPGAAGLSPASYRTLLRSAAINFPVRAVAAVTVAARRCTDPYWQSAFDRLADDLTQRTLMLEELA</sequence>
<keyword evidence="1" id="KW-0479">Metal-binding</keyword>
<keyword evidence="1" id="KW-0863">Zinc-finger</keyword>
<dbReference type="PROSITE" id="PS50966">
    <property type="entry name" value="ZF_SWIM"/>
    <property type="match status" value="1"/>
</dbReference>
<feature type="domain" description="SWIM-type" evidence="2">
    <location>
        <begin position="95"/>
        <end position="128"/>
    </location>
</feature>
<dbReference type="RefSeq" id="WP_104364025.1">
    <property type="nucleotide sequence ID" value="NZ_PSZD01000016.1"/>
</dbReference>
<proteinExistence type="predicted"/>
<accession>A0A2S6A1J7</accession>
<dbReference type="Proteomes" id="UP000238356">
    <property type="component" value="Unassembled WGS sequence"/>
</dbReference>